<dbReference type="Proteomes" id="UP000011115">
    <property type="component" value="Unassembled WGS sequence"/>
</dbReference>
<dbReference type="AlphaFoldDB" id="M1ABP1"/>
<keyword evidence="2" id="KW-1185">Reference proteome</keyword>
<dbReference type="EnsemblPlants" id="PGSC0003DMT400019163">
    <property type="protein sequence ID" value="PGSC0003DMT400019163"/>
    <property type="gene ID" value="PGSC0003DMG401007414"/>
</dbReference>
<evidence type="ECO:0000313" key="2">
    <source>
        <dbReference type="Proteomes" id="UP000011115"/>
    </source>
</evidence>
<dbReference type="Gramene" id="PGSC0003DMT400019163">
    <property type="protein sequence ID" value="PGSC0003DMT400019163"/>
    <property type="gene ID" value="PGSC0003DMG401007414"/>
</dbReference>
<reference evidence="1" key="2">
    <citation type="submission" date="2015-06" db="UniProtKB">
        <authorList>
            <consortium name="EnsemblPlants"/>
        </authorList>
    </citation>
    <scope>IDENTIFICATION</scope>
    <source>
        <strain evidence="1">DM1-3 516 R44</strain>
    </source>
</reference>
<reference evidence="2" key="1">
    <citation type="journal article" date="2011" name="Nature">
        <title>Genome sequence and analysis of the tuber crop potato.</title>
        <authorList>
            <consortium name="The Potato Genome Sequencing Consortium"/>
        </authorList>
    </citation>
    <scope>NUCLEOTIDE SEQUENCE [LARGE SCALE GENOMIC DNA]</scope>
    <source>
        <strain evidence="2">cv. DM1-3 516 R44</strain>
    </source>
</reference>
<dbReference type="InParanoid" id="M1ABP1"/>
<dbReference type="PaxDb" id="4113-PGSC0003DMT400019163"/>
<accession>M1ABP1</accession>
<sequence>MDRTFVIWKRIFYIRRSKVPVSETNYQVSIQTFKLALLSNFLLDKDIVPEL</sequence>
<protein>
    <submittedName>
        <fullName evidence="1">Esterase/lipase superfamily protein</fullName>
    </submittedName>
</protein>
<name>M1ABP1_SOLTU</name>
<organism evidence="1 2">
    <name type="scientific">Solanum tuberosum</name>
    <name type="common">Potato</name>
    <dbReference type="NCBI Taxonomy" id="4113"/>
    <lineage>
        <taxon>Eukaryota</taxon>
        <taxon>Viridiplantae</taxon>
        <taxon>Streptophyta</taxon>
        <taxon>Embryophyta</taxon>
        <taxon>Tracheophyta</taxon>
        <taxon>Spermatophyta</taxon>
        <taxon>Magnoliopsida</taxon>
        <taxon>eudicotyledons</taxon>
        <taxon>Gunneridae</taxon>
        <taxon>Pentapetalae</taxon>
        <taxon>asterids</taxon>
        <taxon>lamiids</taxon>
        <taxon>Solanales</taxon>
        <taxon>Solanaceae</taxon>
        <taxon>Solanoideae</taxon>
        <taxon>Solaneae</taxon>
        <taxon>Solanum</taxon>
    </lineage>
</organism>
<dbReference type="HOGENOM" id="CLU_3110169_0_0_1"/>
<evidence type="ECO:0000313" key="1">
    <source>
        <dbReference type="EnsemblPlants" id="PGSC0003DMT400019163"/>
    </source>
</evidence>
<proteinExistence type="predicted"/>